<dbReference type="Gene3D" id="3.40.630.30">
    <property type="match status" value="1"/>
</dbReference>
<evidence type="ECO:0000313" key="2">
    <source>
        <dbReference type="EMBL" id="MFC4711400.1"/>
    </source>
</evidence>
<dbReference type="CDD" id="cd04301">
    <property type="entry name" value="NAT_SF"/>
    <property type="match status" value="1"/>
</dbReference>
<gene>
    <name evidence="2" type="ORF">ACFO5U_00935</name>
</gene>
<proteinExistence type="predicted"/>
<evidence type="ECO:0000313" key="3">
    <source>
        <dbReference type="Proteomes" id="UP001595932"/>
    </source>
</evidence>
<dbReference type="PROSITE" id="PS51186">
    <property type="entry name" value="GNAT"/>
    <property type="match status" value="1"/>
</dbReference>
<name>A0ABV9M797_9BACL</name>
<dbReference type="EMBL" id="JBHSGL010000002">
    <property type="protein sequence ID" value="MFC4711400.1"/>
    <property type="molecule type" value="Genomic_DNA"/>
</dbReference>
<comment type="caution">
    <text evidence="2">The sequence shown here is derived from an EMBL/GenBank/DDBJ whole genome shotgun (WGS) entry which is preliminary data.</text>
</comment>
<dbReference type="SUPFAM" id="SSF55729">
    <property type="entry name" value="Acyl-CoA N-acyltransferases (Nat)"/>
    <property type="match status" value="1"/>
</dbReference>
<dbReference type="InterPro" id="IPR000182">
    <property type="entry name" value="GNAT_dom"/>
</dbReference>
<dbReference type="InterPro" id="IPR016181">
    <property type="entry name" value="Acyl_CoA_acyltransferase"/>
</dbReference>
<dbReference type="Proteomes" id="UP001595932">
    <property type="component" value="Unassembled WGS sequence"/>
</dbReference>
<organism evidence="2 3">
    <name type="scientific">Planococcus dechangensis</name>
    <dbReference type="NCBI Taxonomy" id="1176255"/>
    <lineage>
        <taxon>Bacteria</taxon>
        <taxon>Bacillati</taxon>
        <taxon>Bacillota</taxon>
        <taxon>Bacilli</taxon>
        <taxon>Bacillales</taxon>
        <taxon>Caryophanaceae</taxon>
        <taxon>Planococcus</taxon>
    </lineage>
</organism>
<dbReference type="Pfam" id="PF08445">
    <property type="entry name" value="FR47"/>
    <property type="match status" value="1"/>
</dbReference>
<evidence type="ECO:0000259" key="1">
    <source>
        <dbReference type="PROSITE" id="PS51186"/>
    </source>
</evidence>
<sequence length="284" mass="32081">MEWEWYQDSGEFAQAAWPLLSKQEDRYSLFLGVLAQIKEGRYEKFVIGIARDAQGFAAFALMTPPHPLQLIVLRESAGLEALVAQKFLETGLAVPGVIGDKVAAQQFAQAWNGLTGEQVYVAMDQGLYRIDAVRKKLAKSPGSWRVANRFDTELLIGWYVLFSEETGIGTPSPAEAKERIADFINRKEVFLWEHDGRAVACMKKARPSKHGVTVSFVFTPKAWRKKGYARSLVAEVTEELLEEYDFAMLYTDLSNGTSNKIYQEIGYEQIANPIHLKFEANMRE</sequence>
<dbReference type="RefSeq" id="WP_377275856.1">
    <property type="nucleotide sequence ID" value="NZ_JBHSGL010000002.1"/>
</dbReference>
<keyword evidence="3" id="KW-1185">Reference proteome</keyword>
<accession>A0ABV9M797</accession>
<feature type="domain" description="N-acetyltransferase" evidence="1">
    <location>
        <begin position="142"/>
        <end position="283"/>
    </location>
</feature>
<reference evidence="3" key="1">
    <citation type="journal article" date="2019" name="Int. J. Syst. Evol. Microbiol.">
        <title>The Global Catalogue of Microorganisms (GCM) 10K type strain sequencing project: providing services to taxonomists for standard genome sequencing and annotation.</title>
        <authorList>
            <consortium name="The Broad Institute Genomics Platform"/>
            <consortium name="The Broad Institute Genome Sequencing Center for Infectious Disease"/>
            <person name="Wu L."/>
            <person name="Ma J."/>
        </authorList>
    </citation>
    <scope>NUCLEOTIDE SEQUENCE [LARGE SCALE GENOMIC DNA]</scope>
    <source>
        <strain evidence="3">CGMCC 1.12151</strain>
    </source>
</reference>
<protein>
    <submittedName>
        <fullName evidence="2">GNAT family N-acetyltransferase</fullName>
    </submittedName>
</protein>
<dbReference type="InterPro" id="IPR013653">
    <property type="entry name" value="GCN5-like_dom"/>
</dbReference>